<dbReference type="Proteomes" id="UP000054408">
    <property type="component" value="Unassembled WGS sequence"/>
</dbReference>
<organism evidence="2 3">
    <name type="scientific">Thecamonas trahens ATCC 50062</name>
    <dbReference type="NCBI Taxonomy" id="461836"/>
    <lineage>
        <taxon>Eukaryota</taxon>
        <taxon>Apusozoa</taxon>
        <taxon>Apusomonadida</taxon>
        <taxon>Apusomonadidae</taxon>
        <taxon>Thecamonas</taxon>
    </lineage>
</organism>
<dbReference type="GeneID" id="25561994"/>
<sequence>MEERRGYGPVTVSEWGERVVVESFPWRSVYVGGGVWLLGLVLLVVFPLPSTGLLKVFHLLAAVIFFGAAGASFVGAAEGFEARIGDKLPTGGVKGELRVHTSPLLARLMGESALGELLGSGPPRVYVQSLAGVSAVRVDAKAADIHYGQRGGFRIVAVLEGGIVLPLIHEFHMIPVGPFNDLVDALAVAFNLTLADHREIGHDASPNERHVLRGTLHGWRRLSPSQILEHAMDEHGY</sequence>
<feature type="transmembrane region" description="Helical" evidence="1">
    <location>
        <begin position="56"/>
        <end position="77"/>
    </location>
</feature>
<reference evidence="2 3" key="1">
    <citation type="submission" date="2010-05" db="EMBL/GenBank/DDBJ databases">
        <title>The Genome Sequence of Thecamonas trahens ATCC 50062.</title>
        <authorList>
            <consortium name="The Broad Institute Genome Sequencing Platform"/>
            <person name="Russ C."/>
            <person name="Cuomo C."/>
            <person name="Shea T."/>
            <person name="Young S.K."/>
            <person name="Zeng Q."/>
            <person name="Koehrsen M."/>
            <person name="Haas B."/>
            <person name="Borodovsky M."/>
            <person name="Guigo R."/>
            <person name="Alvarado L."/>
            <person name="Berlin A."/>
            <person name="Bochicchio J."/>
            <person name="Borenstein D."/>
            <person name="Chapman S."/>
            <person name="Chen Z."/>
            <person name="Freedman E."/>
            <person name="Gellesch M."/>
            <person name="Goldberg J."/>
            <person name="Griggs A."/>
            <person name="Gujja S."/>
            <person name="Heilman E."/>
            <person name="Heiman D."/>
            <person name="Hepburn T."/>
            <person name="Howarth C."/>
            <person name="Jen D."/>
            <person name="Larson L."/>
            <person name="Mehta T."/>
            <person name="Park D."/>
            <person name="Pearson M."/>
            <person name="Roberts A."/>
            <person name="Saif S."/>
            <person name="Shenoy N."/>
            <person name="Sisk P."/>
            <person name="Stolte C."/>
            <person name="Sykes S."/>
            <person name="Thomson T."/>
            <person name="Walk T."/>
            <person name="White J."/>
            <person name="Yandava C."/>
            <person name="Burger G."/>
            <person name="Gray M.W."/>
            <person name="Holland P.W.H."/>
            <person name="King N."/>
            <person name="Lang F.B.F."/>
            <person name="Roger A.J."/>
            <person name="Ruiz-Trillo I."/>
            <person name="Lander E."/>
            <person name="Nusbaum C."/>
        </authorList>
    </citation>
    <scope>NUCLEOTIDE SEQUENCE [LARGE SCALE GENOMIC DNA]</scope>
    <source>
        <strain evidence="2 3">ATCC 50062</strain>
    </source>
</reference>
<keyword evidence="1" id="KW-0472">Membrane</keyword>
<name>A0A0L0DXS9_THETB</name>
<gene>
    <name evidence="2" type="ORF">AMSG_02309</name>
</gene>
<evidence type="ECO:0000313" key="2">
    <source>
        <dbReference type="EMBL" id="KNC56338.1"/>
    </source>
</evidence>
<protein>
    <submittedName>
        <fullName evidence="2">Uncharacterized protein</fullName>
    </submittedName>
</protein>
<dbReference type="RefSeq" id="XP_013760855.1">
    <property type="nucleotide sequence ID" value="XM_013905401.1"/>
</dbReference>
<feature type="transmembrane region" description="Helical" evidence="1">
    <location>
        <begin position="28"/>
        <end position="50"/>
    </location>
</feature>
<evidence type="ECO:0000256" key="1">
    <source>
        <dbReference type="SAM" id="Phobius"/>
    </source>
</evidence>
<dbReference type="EMBL" id="GL349441">
    <property type="protein sequence ID" value="KNC56338.1"/>
    <property type="molecule type" value="Genomic_DNA"/>
</dbReference>
<proteinExistence type="predicted"/>
<dbReference type="AlphaFoldDB" id="A0A0L0DXS9"/>
<keyword evidence="1" id="KW-1133">Transmembrane helix</keyword>
<accession>A0A0L0DXS9</accession>
<keyword evidence="1" id="KW-0812">Transmembrane</keyword>
<evidence type="ECO:0000313" key="3">
    <source>
        <dbReference type="Proteomes" id="UP000054408"/>
    </source>
</evidence>
<keyword evidence="3" id="KW-1185">Reference proteome</keyword>